<dbReference type="PANTHER" id="PTHR11827">
    <property type="entry name" value="SOLUTE CARRIER FAMILY 12, CATION COTRANSPORTERS"/>
    <property type="match status" value="1"/>
</dbReference>
<feature type="transmembrane region" description="Helical" evidence="6">
    <location>
        <begin position="115"/>
        <end position="135"/>
    </location>
</feature>
<dbReference type="InterPro" id="IPR018491">
    <property type="entry name" value="SLC12_C"/>
</dbReference>
<dbReference type="Gene3D" id="1.20.1740.10">
    <property type="entry name" value="Amino acid/polyamine transporter I"/>
    <property type="match status" value="1"/>
</dbReference>
<dbReference type="Pfam" id="PF03522">
    <property type="entry name" value="SLC12"/>
    <property type="match status" value="2"/>
</dbReference>
<reference evidence="9 10" key="1">
    <citation type="journal article" date="2019" name="PLoS Biol.">
        <title>Sex chromosomes control vertical transmission of feminizing Wolbachia symbionts in an isopod.</title>
        <authorList>
            <person name="Becking T."/>
            <person name="Chebbi M.A."/>
            <person name="Giraud I."/>
            <person name="Moumen B."/>
            <person name="Laverre T."/>
            <person name="Caubet Y."/>
            <person name="Peccoud J."/>
            <person name="Gilbert C."/>
            <person name="Cordaux R."/>
        </authorList>
    </citation>
    <scope>NUCLEOTIDE SEQUENCE [LARGE SCALE GENOMIC DNA]</scope>
    <source>
        <strain evidence="9">ANa2</strain>
        <tissue evidence="9">Whole body excluding digestive tract and cuticle</tissue>
    </source>
</reference>
<dbReference type="GO" id="GO:0016020">
    <property type="term" value="C:membrane"/>
    <property type="evidence" value="ECO:0007669"/>
    <property type="project" value="UniProtKB-SubCell"/>
</dbReference>
<feature type="region of interest" description="Disordered" evidence="5">
    <location>
        <begin position="1"/>
        <end position="48"/>
    </location>
</feature>
<dbReference type="PANTHER" id="PTHR11827:SF103">
    <property type="entry name" value="SODIUM CHLORIDE COTRANSPORTER 69, ISOFORM E"/>
    <property type="match status" value="1"/>
</dbReference>
<evidence type="ECO:0000256" key="2">
    <source>
        <dbReference type="ARBA" id="ARBA00022692"/>
    </source>
</evidence>
<accession>A0A5N5TE81</accession>
<organism evidence="9 10">
    <name type="scientific">Armadillidium nasatum</name>
    <dbReference type="NCBI Taxonomy" id="96803"/>
    <lineage>
        <taxon>Eukaryota</taxon>
        <taxon>Metazoa</taxon>
        <taxon>Ecdysozoa</taxon>
        <taxon>Arthropoda</taxon>
        <taxon>Crustacea</taxon>
        <taxon>Multicrustacea</taxon>
        <taxon>Malacostraca</taxon>
        <taxon>Eumalacostraca</taxon>
        <taxon>Peracarida</taxon>
        <taxon>Isopoda</taxon>
        <taxon>Oniscidea</taxon>
        <taxon>Crinocheta</taxon>
        <taxon>Armadillidiidae</taxon>
        <taxon>Armadillidium</taxon>
    </lineage>
</organism>
<evidence type="ECO:0000259" key="8">
    <source>
        <dbReference type="Pfam" id="PF03522"/>
    </source>
</evidence>
<evidence type="ECO:0000256" key="4">
    <source>
        <dbReference type="ARBA" id="ARBA00023136"/>
    </source>
</evidence>
<dbReference type="GO" id="GO:0008511">
    <property type="term" value="F:sodium:potassium:chloride symporter activity"/>
    <property type="evidence" value="ECO:0007669"/>
    <property type="project" value="TreeGrafter"/>
</dbReference>
<comment type="caution">
    <text evidence="9">The sequence shown here is derived from an EMBL/GenBank/DDBJ whole genome shotgun (WGS) entry which is preliminary data.</text>
</comment>
<evidence type="ECO:0000256" key="5">
    <source>
        <dbReference type="SAM" id="MobiDB-lite"/>
    </source>
</evidence>
<feature type="region of interest" description="Disordered" evidence="5">
    <location>
        <begin position="465"/>
        <end position="497"/>
    </location>
</feature>
<feature type="domain" description="SLC12A transporter C-terminal" evidence="8">
    <location>
        <begin position="321"/>
        <end position="504"/>
    </location>
</feature>
<dbReference type="InterPro" id="IPR004842">
    <property type="entry name" value="SLC12A_fam"/>
</dbReference>
<gene>
    <name evidence="9" type="ORF">Anas_07385</name>
</gene>
<dbReference type="GO" id="GO:0055075">
    <property type="term" value="P:potassium ion homeostasis"/>
    <property type="evidence" value="ECO:0007669"/>
    <property type="project" value="TreeGrafter"/>
</dbReference>
<dbReference type="GO" id="GO:1990573">
    <property type="term" value="P:potassium ion import across plasma membrane"/>
    <property type="evidence" value="ECO:0007669"/>
    <property type="project" value="TreeGrafter"/>
</dbReference>
<evidence type="ECO:0000313" key="9">
    <source>
        <dbReference type="EMBL" id="KAB7503415.1"/>
    </source>
</evidence>
<dbReference type="OrthoDB" id="2020542at2759"/>
<dbReference type="GO" id="GO:0006884">
    <property type="term" value="P:cell volume homeostasis"/>
    <property type="evidence" value="ECO:0007669"/>
    <property type="project" value="TreeGrafter"/>
</dbReference>
<dbReference type="Proteomes" id="UP000326759">
    <property type="component" value="Unassembled WGS sequence"/>
</dbReference>
<dbReference type="GO" id="GO:0055078">
    <property type="term" value="P:sodium ion homeostasis"/>
    <property type="evidence" value="ECO:0007669"/>
    <property type="project" value="TreeGrafter"/>
</dbReference>
<keyword evidence="2 6" id="KW-0812">Transmembrane</keyword>
<evidence type="ECO:0000259" key="7">
    <source>
        <dbReference type="Pfam" id="PF00324"/>
    </source>
</evidence>
<dbReference type="AlphaFoldDB" id="A0A5N5TE81"/>
<dbReference type="EMBL" id="SEYY01005210">
    <property type="protein sequence ID" value="KAB7503415.1"/>
    <property type="molecule type" value="Genomic_DNA"/>
</dbReference>
<feature type="domain" description="SLC12A transporter C-terminal" evidence="8">
    <location>
        <begin position="524"/>
        <end position="602"/>
    </location>
</feature>
<feature type="domain" description="Amino acid permease/ SLC12A" evidence="7">
    <location>
        <begin position="199"/>
        <end position="274"/>
    </location>
</feature>
<evidence type="ECO:0000256" key="3">
    <source>
        <dbReference type="ARBA" id="ARBA00022989"/>
    </source>
</evidence>
<dbReference type="Pfam" id="PF00324">
    <property type="entry name" value="AA_permease"/>
    <property type="match status" value="1"/>
</dbReference>
<keyword evidence="4 6" id="KW-0472">Membrane</keyword>
<evidence type="ECO:0000256" key="6">
    <source>
        <dbReference type="SAM" id="Phobius"/>
    </source>
</evidence>
<keyword evidence="3 6" id="KW-1133">Transmembrane helix</keyword>
<comment type="subcellular location">
    <subcellularLocation>
        <location evidence="1">Membrane</location>
        <topology evidence="1">Multi-pass membrane protein</topology>
    </subcellularLocation>
</comment>
<dbReference type="GO" id="GO:0055064">
    <property type="term" value="P:chloride ion homeostasis"/>
    <property type="evidence" value="ECO:0007669"/>
    <property type="project" value="TreeGrafter"/>
</dbReference>
<proteinExistence type="predicted"/>
<feature type="transmembrane region" description="Helical" evidence="6">
    <location>
        <begin position="172"/>
        <end position="192"/>
    </location>
</feature>
<keyword evidence="10" id="KW-1185">Reference proteome</keyword>
<feature type="compositionally biased region" description="Polar residues" evidence="5">
    <location>
        <begin position="465"/>
        <end position="491"/>
    </location>
</feature>
<sequence>MPFKETKIDGNISPPGKFSKKREDSVNSNSGKDNGARRQSSFSKSLRQYLTRERLPREENYRDIQSIVDGQGRPSLQELHNDTHHQNTFPDMCKGYFGVIDIIPGAGGGLNDVRILGTLLLLFVLFLGIVGMDWITRDPYTMSKEPKDSLVPHVFSENAKTDYRYYEGEQNFFTVFGVFFSAVTGIFAGANFSGDLKVMELVSIWGPLIYAGTYAATLSSAISCLTGAPRILQALGKDRLYPYMEFFEVGWGSNNDPVRGYVLVFLISFACIMFELNWGSTLHGQSYLIALRSSLDLVKVPENVKNYRPQILVLSGNPCFRPPLVHFANSITDGASFLACANIVEGRLSHKTRQATINRTYKWFDSNKVRSFYTLVSSKNIEEGSRYLFQFVGLGNLRPNMVLLGFKSDWRDCDKEDLRSYFNTLHEAFNFYLGIAILRVPNGLDFSNVLADETKPPQIRKSADTNIQITPPSPKDVTSNTDGLANGPNITNKHKEDVLDDDYDDDEKLEVEKEEFEVEQELEQDVIIIPDVTKKAEKKSRDEFEEMISKFRTNEEDGDKEGLWITDEELLTRREKTNRHLRIRELLLEHSKDASLIVIKVPGENIKLSNESIRITFRQLLLKGNYFKLRKRRYLRFEMKDILI</sequence>
<evidence type="ECO:0000256" key="1">
    <source>
        <dbReference type="ARBA" id="ARBA00004141"/>
    </source>
</evidence>
<dbReference type="InterPro" id="IPR004841">
    <property type="entry name" value="AA-permease/SLC12A_dom"/>
</dbReference>
<feature type="compositionally biased region" description="Polar residues" evidence="5">
    <location>
        <begin position="26"/>
        <end position="48"/>
    </location>
</feature>
<feature type="transmembrane region" description="Helical" evidence="6">
    <location>
        <begin position="204"/>
        <end position="228"/>
    </location>
</feature>
<evidence type="ECO:0000313" key="10">
    <source>
        <dbReference type="Proteomes" id="UP000326759"/>
    </source>
</evidence>
<name>A0A5N5TE81_9CRUS</name>
<protein>
    <submittedName>
        <fullName evidence="9">Solute carrier family 12 member 5</fullName>
    </submittedName>
</protein>